<dbReference type="EMBL" id="MU277199">
    <property type="protein sequence ID" value="KAI0064311.1"/>
    <property type="molecule type" value="Genomic_DNA"/>
</dbReference>
<evidence type="ECO:0000313" key="2">
    <source>
        <dbReference type="Proteomes" id="UP000814140"/>
    </source>
</evidence>
<organism evidence="1 2">
    <name type="scientific">Artomyces pyxidatus</name>
    <dbReference type="NCBI Taxonomy" id="48021"/>
    <lineage>
        <taxon>Eukaryota</taxon>
        <taxon>Fungi</taxon>
        <taxon>Dikarya</taxon>
        <taxon>Basidiomycota</taxon>
        <taxon>Agaricomycotina</taxon>
        <taxon>Agaricomycetes</taxon>
        <taxon>Russulales</taxon>
        <taxon>Auriscalpiaceae</taxon>
        <taxon>Artomyces</taxon>
    </lineage>
</organism>
<reference evidence="1" key="2">
    <citation type="journal article" date="2022" name="New Phytol.">
        <title>Evolutionary transition to the ectomycorrhizal habit in the genomes of a hyperdiverse lineage of mushroom-forming fungi.</title>
        <authorList>
            <person name="Looney B."/>
            <person name="Miyauchi S."/>
            <person name="Morin E."/>
            <person name="Drula E."/>
            <person name="Courty P.E."/>
            <person name="Kohler A."/>
            <person name="Kuo A."/>
            <person name="LaButti K."/>
            <person name="Pangilinan J."/>
            <person name="Lipzen A."/>
            <person name="Riley R."/>
            <person name="Andreopoulos W."/>
            <person name="He G."/>
            <person name="Johnson J."/>
            <person name="Nolan M."/>
            <person name="Tritt A."/>
            <person name="Barry K.W."/>
            <person name="Grigoriev I.V."/>
            <person name="Nagy L.G."/>
            <person name="Hibbett D."/>
            <person name="Henrissat B."/>
            <person name="Matheny P.B."/>
            <person name="Labbe J."/>
            <person name="Martin F.M."/>
        </authorList>
    </citation>
    <scope>NUCLEOTIDE SEQUENCE</scope>
    <source>
        <strain evidence="1">HHB10654</strain>
    </source>
</reference>
<gene>
    <name evidence="1" type="ORF">BV25DRAFT_307809</name>
</gene>
<sequence>MLPTEAINVNHAVPRTPSGTDLEFAAPTQRRLASWGSQAVSPALFPSQAHATGRPLCSRPRHVHDDAYAAVPRWKLSRMTAIWCDR</sequence>
<protein>
    <submittedName>
        <fullName evidence="1">Uncharacterized protein</fullName>
    </submittedName>
</protein>
<reference evidence="1" key="1">
    <citation type="submission" date="2021-03" db="EMBL/GenBank/DDBJ databases">
        <authorList>
            <consortium name="DOE Joint Genome Institute"/>
            <person name="Ahrendt S."/>
            <person name="Looney B.P."/>
            <person name="Miyauchi S."/>
            <person name="Morin E."/>
            <person name="Drula E."/>
            <person name="Courty P.E."/>
            <person name="Chicoki N."/>
            <person name="Fauchery L."/>
            <person name="Kohler A."/>
            <person name="Kuo A."/>
            <person name="Labutti K."/>
            <person name="Pangilinan J."/>
            <person name="Lipzen A."/>
            <person name="Riley R."/>
            <person name="Andreopoulos W."/>
            <person name="He G."/>
            <person name="Johnson J."/>
            <person name="Barry K.W."/>
            <person name="Grigoriev I.V."/>
            <person name="Nagy L."/>
            <person name="Hibbett D."/>
            <person name="Henrissat B."/>
            <person name="Matheny P.B."/>
            <person name="Labbe J."/>
            <person name="Martin F."/>
        </authorList>
    </citation>
    <scope>NUCLEOTIDE SEQUENCE</scope>
    <source>
        <strain evidence="1">HHB10654</strain>
    </source>
</reference>
<keyword evidence="2" id="KW-1185">Reference proteome</keyword>
<name>A0ACB8T8H2_9AGAM</name>
<evidence type="ECO:0000313" key="1">
    <source>
        <dbReference type="EMBL" id="KAI0064311.1"/>
    </source>
</evidence>
<dbReference type="Proteomes" id="UP000814140">
    <property type="component" value="Unassembled WGS sequence"/>
</dbReference>
<comment type="caution">
    <text evidence="1">The sequence shown here is derived from an EMBL/GenBank/DDBJ whole genome shotgun (WGS) entry which is preliminary data.</text>
</comment>
<accession>A0ACB8T8H2</accession>
<proteinExistence type="predicted"/>